<keyword evidence="1" id="KW-0812">Transmembrane</keyword>
<keyword evidence="1" id="KW-0472">Membrane</keyword>
<evidence type="ECO:0000313" key="2">
    <source>
        <dbReference type="EMBL" id="CAB4849552.1"/>
    </source>
</evidence>
<dbReference type="EMBL" id="CAFBND010000098">
    <property type="protein sequence ID" value="CAB4954286.1"/>
    <property type="molecule type" value="Genomic_DNA"/>
</dbReference>
<evidence type="ECO:0000256" key="1">
    <source>
        <dbReference type="SAM" id="Phobius"/>
    </source>
</evidence>
<proteinExistence type="predicted"/>
<gene>
    <name evidence="2" type="ORF">UFOPK3268_00809</name>
    <name evidence="3" type="ORF">UFOPK3752_01862</name>
    <name evidence="4" type="ORF">UFOPK4150_01034</name>
</gene>
<organism evidence="4">
    <name type="scientific">freshwater metagenome</name>
    <dbReference type="NCBI Taxonomy" id="449393"/>
    <lineage>
        <taxon>unclassified sequences</taxon>
        <taxon>metagenomes</taxon>
        <taxon>ecological metagenomes</taxon>
    </lineage>
</organism>
<keyword evidence="1" id="KW-1133">Transmembrane helix</keyword>
<dbReference type="EMBL" id="CAFBPU010000018">
    <property type="protein sequence ID" value="CAB5031628.1"/>
    <property type="molecule type" value="Genomic_DNA"/>
</dbReference>
<dbReference type="InterPro" id="IPR007165">
    <property type="entry name" value="Phage_holin_4_2"/>
</dbReference>
<sequence>MIRFLIRTAVYFASALIGIIAADVILSGFHVDGAITYLVVAIIVGLLQAILSPIFRRVAERKARAFMGGVGLVTTFVSLVLTSLFMGDFSMDGVTTWILSTLVVWLFTAIAAFILPLLLVRKAVAERRA</sequence>
<protein>
    <submittedName>
        <fullName evidence="4">Unannotated protein</fullName>
    </submittedName>
</protein>
<name>A0A6J7RTC7_9ZZZZ</name>
<feature type="transmembrane region" description="Helical" evidence="1">
    <location>
        <begin position="97"/>
        <end position="120"/>
    </location>
</feature>
<accession>A0A6J7RTC7</accession>
<evidence type="ECO:0000313" key="4">
    <source>
        <dbReference type="EMBL" id="CAB5031628.1"/>
    </source>
</evidence>
<feature type="transmembrane region" description="Helical" evidence="1">
    <location>
        <begin position="35"/>
        <end position="54"/>
    </location>
</feature>
<reference evidence="4" key="1">
    <citation type="submission" date="2020-05" db="EMBL/GenBank/DDBJ databases">
        <authorList>
            <person name="Chiriac C."/>
            <person name="Salcher M."/>
            <person name="Ghai R."/>
            <person name="Kavagutti S V."/>
        </authorList>
    </citation>
    <scope>NUCLEOTIDE SEQUENCE</scope>
</reference>
<dbReference type="EMBL" id="CAFBIZ010000089">
    <property type="protein sequence ID" value="CAB4849552.1"/>
    <property type="molecule type" value="Genomic_DNA"/>
</dbReference>
<evidence type="ECO:0000313" key="3">
    <source>
        <dbReference type="EMBL" id="CAB4954286.1"/>
    </source>
</evidence>
<dbReference type="Pfam" id="PF04020">
    <property type="entry name" value="Phage_holin_4_2"/>
    <property type="match status" value="1"/>
</dbReference>
<dbReference type="AlphaFoldDB" id="A0A6J7RTC7"/>
<feature type="transmembrane region" description="Helical" evidence="1">
    <location>
        <begin position="66"/>
        <end position="85"/>
    </location>
</feature>
<feature type="transmembrane region" description="Helical" evidence="1">
    <location>
        <begin position="9"/>
        <end position="29"/>
    </location>
</feature>